<dbReference type="SMART" id="SM00409">
    <property type="entry name" value="IG"/>
    <property type="match status" value="5"/>
</dbReference>
<comment type="caution">
    <text evidence="8">The sequence shown here is derived from an EMBL/GenBank/DDBJ whole genome shotgun (WGS) entry which is preliminary data.</text>
</comment>
<dbReference type="InterPro" id="IPR003599">
    <property type="entry name" value="Ig_sub"/>
</dbReference>
<feature type="compositionally biased region" description="Basic and acidic residues" evidence="4">
    <location>
        <begin position="664"/>
        <end position="680"/>
    </location>
</feature>
<evidence type="ECO:0000256" key="2">
    <source>
        <dbReference type="ARBA" id="ARBA00023157"/>
    </source>
</evidence>
<dbReference type="Pfam" id="PF13895">
    <property type="entry name" value="Ig_2"/>
    <property type="match status" value="2"/>
</dbReference>
<dbReference type="InterPro" id="IPR003598">
    <property type="entry name" value="Ig_sub2"/>
</dbReference>
<protein>
    <recommendedName>
        <fullName evidence="7">Ig-like domain-containing protein</fullName>
    </recommendedName>
</protein>
<reference evidence="8" key="1">
    <citation type="submission" date="2021-01" db="EMBL/GenBank/DDBJ databases">
        <authorList>
            <person name="Zahm M."/>
            <person name="Roques C."/>
            <person name="Cabau C."/>
            <person name="Klopp C."/>
            <person name="Donnadieu C."/>
            <person name="Jouanno E."/>
            <person name="Lampietro C."/>
            <person name="Louis A."/>
            <person name="Herpin A."/>
            <person name="Echchiki A."/>
            <person name="Berthelot C."/>
            <person name="Parey E."/>
            <person name="Roest-Crollius H."/>
            <person name="Braasch I."/>
            <person name="Postlethwait J."/>
            <person name="Bobe J."/>
            <person name="Montfort J."/>
            <person name="Bouchez O."/>
            <person name="Begum T."/>
            <person name="Mejri S."/>
            <person name="Adams A."/>
            <person name="Chen W.-J."/>
            <person name="Guiguen Y."/>
        </authorList>
    </citation>
    <scope>NUCLEOTIDE SEQUENCE</scope>
    <source>
        <tissue evidence="8">Blood</tissue>
    </source>
</reference>
<dbReference type="GO" id="GO:0006955">
    <property type="term" value="P:immune response"/>
    <property type="evidence" value="ECO:0007669"/>
    <property type="project" value="TreeGrafter"/>
</dbReference>
<dbReference type="EMBL" id="JAERUA010000008">
    <property type="protein sequence ID" value="KAI1896713.1"/>
    <property type="molecule type" value="Genomic_DNA"/>
</dbReference>
<dbReference type="Gene3D" id="2.60.40.10">
    <property type="entry name" value="Immunoglobulins"/>
    <property type="match status" value="5"/>
</dbReference>
<dbReference type="InterPro" id="IPR050488">
    <property type="entry name" value="Ig_Fc_receptor"/>
</dbReference>
<evidence type="ECO:0000256" key="4">
    <source>
        <dbReference type="SAM" id="MobiDB-lite"/>
    </source>
</evidence>
<gene>
    <name evidence="8" type="ORF">AGOR_G00097640</name>
</gene>
<dbReference type="InterPro" id="IPR040878">
    <property type="entry name" value="IL-40-like_Ig"/>
</dbReference>
<feature type="domain" description="Ig-like" evidence="7">
    <location>
        <begin position="503"/>
        <end position="591"/>
    </location>
</feature>
<dbReference type="PANTHER" id="PTHR11481">
    <property type="entry name" value="IMMUNOGLOBULIN FC RECEPTOR"/>
    <property type="match status" value="1"/>
</dbReference>
<feature type="signal peptide" evidence="6">
    <location>
        <begin position="1"/>
        <end position="23"/>
    </location>
</feature>
<feature type="region of interest" description="Disordered" evidence="4">
    <location>
        <begin position="661"/>
        <end position="755"/>
    </location>
</feature>
<keyword evidence="5" id="KW-1133">Transmembrane helix</keyword>
<feature type="transmembrane region" description="Helical" evidence="5">
    <location>
        <begin position="600"/>
        <end position="619"/>
    </location>
</feature>
<feature type="domain" description="Ig-like" evidence="7">
    <location>
        <begin position="314"/>
        <end position="396"/>
    </location>
</feature>
<dbReference type="InterPro" id="IPR013783">
    <property type="entry name" value="Ig-like_fold"/>
</dbReference>
<keyword evidence="9" id="KW-1185">Reference proteome</keyword>
<evidence type="ECO:0000256" key="3">
    <source>
        <dbReference type="ARBA" id="ARBA00023180"/>
    </source>
</evidence>
<dbReference type="PANTHER" id="PTHR11481:SF60">
    <property type="entry name" value="IG-LIKE DOMAIN-CONTAINING PROTEIN"/>
    <property type="match status" value="1"/>
</dbReference>
<keyword evidence="2" id="KW-1015">Disulfide bond</keyword>
<dbReference type="AlphaFoldDB" id="A0A8T3DHD3"/>
<evidence type="ECO:0000313" key="8">
    <source>
        <dbReference type="EMBL" id="KAI1896713.1"/>
    </source>
</evidence>
<dbReference type="Proteomes" id="UP000829720">
    <property type="component" value="Unassembled WGS sequence"/>
</dbReference>
<evidence type="ECO:0000259" key="7">
    <source>
        <dbReference type="PROSITE" id="PS50835"/>
    </source>
</evidence>
<dbReference type="InterPro" id="IPR036179">
    <property type="entry name" value="Ig-like_dom_sf"/>
</dbReference>
<feature type="domain" description="Ig-like" evidence="7">
    <location>
        <begin position="224"/>
        <end position="292"/>
    </location>
</feature>
<dbReference type="SMART" id="SM00408">
    <property type="entry name" value="IGc2"/>
    <property type="match status" value="2"/>
</dbReference>
<keyword evidence="3" id="KW-0325">Glycoprotein</keyword>
<keyword evidence="5" id="KW-0812">Transmembrane</keyword>
<evidence type="ECO:0000256" key="1">
    <source>
        <dbReference type="ARBA" id="ARBA00022729"/>
    </source>
</evidence>
<feature type="compositionally biased region" description="Polar residues" evidence="4">
    <location>
        <begin position="721"/>
        <end position="734"/>
    </location>
</feature>
<keyword evidence="5" id="KW-0472">Membrane</keyword>
<dbReference type="InterPro" id="IPR007110">
    <property type="entry name" value="Ig-like_dom"/>
</dbReference>
<evidence type="ECO:0000256" key="6">
    <source>
        <dbReference type="SAM" id="SignalP"/>
    </source>
</evidence>
<name>A0A8T3DHD3_9TELE</name>
<feature type="region of interest" description="Disordered" evidence="4">
    <location>
        <begin position="628"/>
        <end position="649"/>
    </location>
</feature>
<feature type="compositionally biased region" description="Low complexity" evidence="4">
    <location>
        <begin position="635"/>
        <end position="649"/>
    </location>
</feature>
<organism evidence="8 9">
    <name type="scientific">Albula goreensis</name>
    <dbReference type="NCBI Taxonomy" id="1534307"/>
    <lineage>
        <taxon>Eukaryota</taxon>
        <taxon>Metazoa</taxon>
        <taxon>Chordata</taxon>
        <taxon>Craniata</taxon>
        <taxon>Vertebrata</taxon>
        <taxon>Euteleostomi</taxon>
        <taxon>Actinopterygii</taxon>
        <taxon>Neopterygii</taxon>
        <taxon>Teleostei</taxon>
        <taxon>Albuliformes</taxon>
        <taxon>Albulidae</taxon>
        <taxon>Albula</taxon>
    </lineage>
</organism>
<dbReference type="GO" id="GO:0004888">
    <property type="term" value="F:transmembrane signaling receptor activity"/>
    <property type="evidence" value="ECO:0007669"/>
    <property type="project" value="TreeGrafter"/>
</dbReference>
<feature type="domain" description="Ig-like" evidence="7">
    <location>
        <begin position="31"/>
        <end position="122"/>
    </location>
</feature>
<proteinExistence type="predicted"/>
<dbReference type="GO" id="GO:0009897">
    <property type="term" value="C:external side of plasma membrane"/>
    <property type="evidence" value="ECO:0007669"/>
    <property type="project" value="TreeGrafter"/>
</dbReference>
<sequence length="755" mass="83179">MGLPQSLCLLAAILLTTWQTAETQLAFVERAELTVLPGPLVQSGTNVSIRCEAKITYNTMASLNHQYMFYKDDKMVYEKNTTSKERLISFPILGARVANSGTYKCSVRINTSDRESEQKSLTVEGLQTPSLFLNKSSVKEGELVTATCSAPKEIGSFVFLFYEGVKEVQSVFTSSNTVNINLKFDTAGNKSLTCKYGIQLRLGMNFSAHSREFHIHVAEVSITPSIVIEPNTSVTEGDNVKITCYVSGTYQNSSEVPLLLVKGGNVKVEGRTSISFNKIMEVDDSGEYECKIVIGGLLKSVNGAVRISELFSVPVLTMDPLEVYEGDMFSLACHSTNIAHQRIRKNDVKYSITRNGNILNQGDFSGKYTTTASTSSNGNYSCAASAKLIKKNSEVIVFKAKVLVSQPLINVYGSNGEVIVGQSFQVQCHCENGSLPITYTLMKNKKPQRSVTIQQPYKKALFNVTIMKKDELSHFNCRAENKKNNTKESEMLNATVIVPVSEPMLISVPDFRDVTEGTELWLICKVTEGSLPITFKWFRRGTSKPLHTRTVKDKFANYTVDSVDGDQSGTYYCEAGNKASNKMQSKESTMEVKMATWKKALIAALCICTLLVASIAFLYHRHKAKRGKRETATELSVKPSSPKSDDSLSVSLAHDTEVYNAHKVGVDDGGRSVWSERESESDTDDQSGEEAAKDPDVEYTEVVHPLPADSSRVPLRKGTDTVYSELQNSSQGVADNSGYGSVEYAQLNHDLPEPV</sequence>
<dbReference type="OrthoDB" id="9950534at2759"/>
<dbReference type="Pfam" id="PF17736">
    <property type="entry name" value="Ig_C17orf99"/>
    <property type="match status" value="1"/>
</dbReference>
<keyword evidence="1 6" id="KW-0732">Signal</keyword>
<dbReference type="SUPFAM" id="SSF48726">
    <property type="entry name" value="Immunoglobulin"/>
    <property type="match status" value="5"/>
</dbReference>
<evidence type="ECO:0000256" key="5">
    <source>
        <dbReference type="SAM" id="Phobius"/>
    </source>
</evidence>
<feature type="chain" id="PRO_5035712831" description="Ig-like domain-containing protein" evidence="6">
    <location>
        <begin position="24"/>
        <end position="755"/>
    </location>
</feature>
<evidence type="ECO:0000313" key="9">
    <source>
        <dbReference type="Proteomes" id="UP000829720"/>
    </source>
</evidence>
<feature type="domain" description="Ig-like" evidence="7">
    <location>
        <begin position="407"/>
        <end position="493"/>
    </location>
</feature>
<dbReference type="PROSITE" id="PS50835">
    <property type="entry name" value="IG_LIKE"/>
    <property type="match status" value="5"/>
</dbReference>
<accession>A0A8T3DHD3</accession>
<dbReference type="GO" id="GO:0007166">
    <property type="term" value="P:cell surface receptor signaling pathway"/>
    <property type="evidence" value="ECO:0007669"/>
    <property type="project" value="TreeGrafter"/>
</dbReference>